<name>A0AAU7XGM4_9HYPH</name>
<protein>
    <recommendedName>
        <fullName evidence="2">DUF2442 domain-containing protein</fullName>
    </recommendedName>
</protein>
<accession>A0AAU7XGM4</accession>
<gene>
    <name evidence="1" type="ORF">ABS361_10540</name>
</gene>
<reference evidence="1" key="1">
    <citation type="submission" date="2024-06" db="EMBL/GenBank/DDBJ databases">
        <title>Methylostella associata gen. nov., sp. nov., a novel Ancalomicrobiaceae-affiliated facultatively methylotrophic bacteria that feed on methanotrophs of the genus Methylococcus.</title>
        <authorList>
            <person name="Saltykova V."/>
            <person name="Danilova O.V."/>
            <person name="Oshkin I.Y."/>
            <person name="Belova S.E."/>
            <person name="Pimenov N.V."/>
            <person name="Dedysh S.N."/>
        </authorList>
    </citation>
    <scope>NUCLEOTIDE SEQUENCE</scope>
    <source>
        <strain evidence="1">S20</strain>
    </source>
</reference>
<organism evidence="1">
    <name type="scientific">Methyloraptor flagellatus</name>
    <dbReference type="NCBI Taxonomy" id="3162530"/>
    <lineage>
        <taxon>Bacteria</taxon>
        <taxon>Pseudomonadati</taxon>
        <taxon>Pseudomonadota</taxon>
        <taxon>Alphaproteobacteria</taxon>
        <taxon>Hyphomicrobiales</taxon>
        <taxon>Ancalomicrobiaceae</taxon>
        <taxon>Methyloraptor</taxon>
    </lineage>
</organism>
<dbReference type="AlphaFoldDB" id="A0AAU7XGM4"/>
<dbReference type="EMBL" id="CP158568">
    <property type="protein sequence ID" value="XBY46602.1"/>
    <property type="molecule type" value="Genomic_DNA"/>
</dbReference>
<sequence>MSIEVSVGEFEPEVVRIRYSAAGRPYLRLTSTDGLVEDLFLERDLKLVAEVPDPRLGETMNRWLVSGDATGRERHFVVVLRDGRKFGARASRDIAAELRGFCGADPLRAPMPAAIPAVAPIARRSAFVPGFIAKLISR</sequence>
<evidence type="ECO:0000313" key="1">
    <source>
        <dbReference type="EMBL" id="XBY46602.1"/>
    </source>
</evidence>
<evidence type="ECO:0008006" key="2">
    <source>
        <dbReference type="Google" id="ProtNLM"/>
    </source>
</evidence>
<proteinExistence type="predicted"/>
<dbReference type="KEGG" id="mflg:ABS361_10540"/>
<dbReference type="RefSeq" id="WP_407051695.1">
    <property type="nucleotide sequence ID" value="NZ_CP158568.1"/>
</dbReference>